<evidence type="ECO:0000256" key="3">
    <source>
        <dbReference type="ARBA" id="ARBA00022734"/>
    </source>
</evidence>
<comment type="caution">
    <text evidence="7">The sequence shown here is derived from an EMBL/GenBank/DDBJ whole genome shotgun (WGS) entry which is preliminary data.</text>
</comment>
<dbReference type="SUPFAM" id="SSF54001">
    <property type="entry name" value="Cysteine proteinases"/>
    <property type="match status" value="1"/>
</dbReference>
<dbReference type="Pfam" id="PF01841">
    <property type="entry name" value="Transglut_core"/>
    <property type="match status" value="1"/>
</dbReference>
<sequence>MDDIVYNITQQWLTTLKSRIQYNNRPFLKKLESFGSGVFKYEDPALLERALDLIPIQRFYDEADPENCLEDTIIKKLLYWFKNEFFTWVNSPPCEHCNKETRSESIVMPTLEERRYDAYRVETYRCTACFKITRFPRYNDPGKLLETRRGRCGEWANCFTLCCRAVGAEARIVYDSTDHVWTEVYSEFEQRWIHCDACEDAWDRPLLYSLGWGKKLSYCIAFSTAEALDVTKRYTRDWPVVLQRRKQVREIELALFLDDLTQIRQQSFSLEKKKELNQRRVRELLELEEMGAKRMIKEDELVGRQSGSVEWRQMRGEQGDDLKKETRSLHSFTLLGSCRQLDSTIIRLTDNTTDQTGAFYHPESVDLTDIKGIEVEFALRIIGNGADGLAFVVQTVGKDALGEGGCQLGYGGIRQCVAVEFDTYQSSDRCADPSGNHISVHARKPPFPNSAHHDYSLGHTSSIPSLATGQWIHIKVQLDRDGVQVGLRDKNQYIQVLDVCLNTLDYLNYPQSKQAWIGFTASTGVNAEQSIYIKRADEIAAQTSSGAVAGQQQPAPTATMTAPNTAMGTATTGASVLMSNSTQVNATQSVNNANPFVGKPTSASFSNDIPPAYLTWKKPIPNQTFPPLYKIGVSNITFEWTVDPNALKVQPANLTVALANPQKQTYTAAIVPGTATSAHWDIAHLPASSPLMVGYYTVWVYDQRGPKAFPSPGWLMPDSRLVVAMYSTEAYVGRTDSMFCPTCYLGVGRSFHESMMPLLITFGISISTSIIILSSLLA</sequence>
<dbReference type="EMBL" id="PJQL01000281">
    <property type="protein sequence ID" value="RCH97397.1"/>
    <property type="molecule type" value="Genomic_DNA"/>
</dbReference>
<keyword evidence="2" id="KW-0479">Metal-binding</keyword>
<keyword evidence="3" id="KW-0430">Lectin</keyword>
<dbReference type="STRING" id="86630.A0A367K5F1"/>
<proteinExistence type="inferred from homology"/>
<dbReference type="PANTHER" id="PTHR12143:SF19">
    <property type="entry name" value="PEPTIDE-N(4)-(N-ACETYL-BETA-GLUCOSAMINYL)ASPARAGINE AMIDASE"/>
    <property type="match status" value="1"/>
</dbReference>
<evidence type="ECO:0000313" key="7">
    <source>
        <dbReference type="EMBL" id="RCH97397.1"/>
    </source>
</evidence>
<dbReference type="AlphaFoldDB" id="A0A367K5F1"/>
<feature type="domain" description="Transglutaminase-like" evidence="6">
    <location>
        <begin position="144"/>
        <end position="199"/>
    </location>
</feature>
<dbReference type="GO" id="GO:0005634">
    <property type="term" value="C:nucleus"/>
    <property type="evidence" value="ECO:0007669"/>
    <property type="project" value="TreeGrafter"/>
</dbReference>
<gene>
    <name evidence="7" type="primary">PNG1</name>
    <name evidence="7" type="ORF">CU097_012772</name>
</gene>
<name>A0A367K5F1_RHIAZ</name>
<dbReference type="PANTHER" id="PTHR12143">
    <property type="entry name" value="PEPTIDE N-GLYCANASE PNGASE -RELATED"/>
    <property type="match status" value="1"/>
</dbReference>
<keyword evidence="5" id="KW-0472">Membrane</keyword>
<evidence type="ECO:0000256" key="5">
    <source>
        <dbReference type="SAM" id="Phobius"/>
    </source>
</evidence>
<dbReference type="SMART" id="SM00460">
    <property type="entry name" value="TGc"/>
    <property type="match status" value="1"/>
</dbReference>
<dbReference type="Proteomes" id="UP000252139">
    <property type="component" value="Unassembled WGS sequence"/>
</dbReference>
<protein>
    <submittedName>
        <fullName evidence="7">Peptide-N4-(N-acetyl-beta-glucosaminyl)asparagine amidase</fullName>
    </submittedName>
</protein>
<evidence type="ECO:0000259" key="6">
    <source>
        <dbReference type="SMART" id="SM00460"/>
    </source>
</evidence>
<accession>A0A367K5F1</accession>
<dbReference type="PROSITE" id="PS00307">
    <property type="entry name" value="LECTIN_LEGUME_BETA"/>
    <property type="match status" value="1"/>
</dbReference>
<dbReference type="OrthoDB" id="409136at2759"/>
<dbReference type="GO" id="GO:0030246">
    <property type="term" value="F:carbohydrate binding"/>
    <property type="evidence" value="ECO:0007669"/>
    <property type="project" value="UniProtKB-KW"/>
</dbReference>
<dbReference type="FunFam" id="2.20.25.10:FF:000011">
    <property type="entry name" value="peptide-N(4)-(N-acetyl-beta- glucosaminyl)asparagine amidase"/>
    <property type="match status" value="1"/>
</dbReference>
<dbReference type="Gene3D" id="2.60.120.200">
    <property type="match status" value="1"/>
</dbReference>
<dbReference type="InterPro" id="IPR001220">
    <property type="entry name" value="Legume_lectin_dom"/>
</dbReference>
<dbReference type="GO" id="GO:0046872">
    <property type="term" value="F:metal ion binding"/>
    <property type="evidence" value="ECO:0007669"/>
    <property type="project" value="UniProtKB-KW"/>
</dbReference>
<organism evidence="7 8">
    <name type="scientific">Rhizopus azygosporus</name>
    <name type="common">Rhizopus microsporus var. azygosporus</name>
    <dbReference type="NCBI Taxonomy" id="86630"/>
    <lineage>
        <taxon>Eukaryota</taxon>
        <taxon>Fungi</taxon>
        <taxon>Fungi incertae sedis</taxon>
        <taxon>Mucoromycota</taxon>
        <taxon>Mucoromycotina</taxon>
        <taxon>Mucoromycetes</taxon>
        <taxon>Mucorales</taxon>
        <taxon>Mucorineae</taxon>
        <taxon>Rhizopodaceae</taxon>
        <taxon>Rhizopus</taxon>
    </lineage>
</organism>
<evidence type="ECO:0000313" key="8">
    <source>
        <dbReference type="Proteomes" id="UP000252139"/>
    </source>
</evidence>
<evidence type="ECO:0000256" key="1">
    <source>
        <dbReference type="ARBA" id="ARBA00009390"/>
    </source>
</evidence>
<dbReference type="InterPro" id="IPR013320">
    <property type="entry name" value="ConA-like_dom_sf"/>
</dbReference>
<dbReference type="InterPro" id="IPR056573">
    <property type="entry name" value="Lectin_L-type_dom"/>
</dbReference>
<dbReference type="Gene3D" id="2.20.25.10">
    <property type="match status" value="1"/>
</dbReference>
<feature type="transmembrane region" description="Helical" evidence="5">
    <location>
        <begin position="755"/>
        <end position="777"/>
    </location>
</feature>
<reference evidence="7 8" key="1">
    <citation type="journal article" date="2018" name="G3 (Bethesda)">
        <title>Phylogenetic and Phylogenomic Definition of Rhizopus Species.</title>
        <authorList>
            <person name="Gryganskyi A.P."/>
            <person name="Golan J."/>
            <person name="Dolatabadi S."/>
            <person name="Mondo S."/>
            <person name="Robb S."/>
            <person name="Idnurm A."/>
            <person name="Muszewska A."/>
            <person name="Steczkiewicz K."/>
            <person name="Masonjones S."/>
            <person name="Liao H.L."/>
            <person name="Gajdeczka M.T."/>
            <person name="Anike F."/>
            <person name="Vuek A."/>
            <person name="Anishchenko I.M."/>
            <person name="Voigt K."/>
            <person name="de Hoog G.S."/>
            <person name="Smith M.E."/>
            <person name="Heitman J."/>
            <person name="Vilgalys R."/>
            <person name="Stajich J.E."/>
        </authorList>
    </citation>
    <scope>NUCLEOTIDE SEQUENCE [LARGE SCALE GENOMIC DNA]</scope>
    <source>
        <strain evidence="7 8">CBS 357.93</strain>
    </source>
</reference>
<keyword evidence="4" id="KW-0862">Zinc</keyword>
<dbReference type="InterPro" id="IPR038765">
    <property type="entry name" value="Papain-like_cys_pep_sf"/>
</dbReference>
<evidence type="ECO:0000256" key="4">
    <source>
        <dbReference type="ARBA" id="ARBA00022833"/>
    </source>
</evidence>
<dbReference type="Gene3D" id="3.10.620.30">
    <property type="match status" value="1"/>
</dbReference>
<dbReference type="GO" id="GO:0000224">
    <property type="term" value="F:peptide-N4-(N-acetyl-beta-glucosaminyl)asparagine amidase activity"/>
    <property type="evidence" value="ECO:0007669"/>
    <property type="project" value="TreeGrafter"/>
</dbReference>
<dbReference type="InterPro" id="IPR002931">
    <property type="entry name" value="Transglutaminase-like"/>
</dbReference>
<dbReference type="GO" id="GO:0006516">
    <property type="term" value="P:glycoprotein catabolic process"/>
    <property type="evidence" value="ECO:0007669"/>
    <property type="project" value="TreeGrafter"/>
</dbReference>
<dbReference type="InterPro" id="IPR050883">
    <property type="entry name" value="PNGase"/>
</dbReference>
<evidence type="ECO:0000256" key="2">
    <source>
        <dbReference type="ARBA" id="ARBA00022723"/>
    </source>
</evidence>
<keyword evidence="5" id="KW-0812">Transmembrane</keyword>
<dbReference type="Pfam" id="PF00139">
    <property type="entry name" value="Lectin_legB"/>
    <property type="match status" value="1"/>
</dbReference>
<keyword evidence="8" id="KW-1185">Reference proteome</keyword>
<dbReference type="CDD" id="cd01951">
    <property type="entry name" value="lectin_L-type"/>
    <property type="match status" value="1"/>
</dbReference>
<dbReference type="SUPFAM" id="SSF49899">
    <property type="entry name" value="Concanavalin A-like lectins/glucanases"/>
    <property type="match status" value="1"/>
</dbReference>
<dbReference type="GO" id="GO:0005829">
    <property type="term" value="C:cytosol"/>
    <property type="evidence" value="ECO:0007669"/>
    <property type="project" value="TreeGrafter"/>
</dbReference>
<dbReference type="Pfam" id="PF23585">
    <property type="entry name" value="DUF7137"/>
    <property type="match status" value="1"/>
</dbReference>
<keyword evidence="5" id="KW-1133">Transmembrane helix</keyword>
<dbReference type="InterPro" id="IPR019825">
    <property type="entry name" value="Lectin_legB_Mn/Ca_BS"/>
</dbReference>
<comment type="similarity">
    <text evidence="1">Belongs to the transglutaminase-like superfamily. PNGase family.</text>
</comment>
<dbReference type="InterPro" id="IPR055561">
    <property type="entry name" value="DUF7137"/>
</dbReference>